<accession>A0A552EPK1</accession>
<feature type="domain" description="Anaphase-promoting complex subunit 5" evidence="3">
    <location>
        <begin position="666"/>
        <end position="739"/>
    </location>
</feature>
<dbReference type="InterPro" id="IPR002182">
    <property type="entry name" value="NB-ARC"/>
</dbReference>
<organism evidence="4 5">
    <name type="scientific">Microcystis aeruginosa Ma_MB_S_20031200_S102</name>
    <dbReference type="NCBI Taxonomy" id="2486254"/>
    <lineage>
        <taxon>Bacteria</taxon>
        <taxon>Bacillati</taxon>
        <taxon>Cyanobacteriota</taxon>
        <taxon>Cyanophyceae</taxon>
        <taxon>Oscillatoriophycideae</taxon>
        <taxon>Chroococcales</taxon>
        <taxon>Microcystaceae</taxon>
        <taxon>Microcystis</taxon>
    </lineage>
</organism>
<dbReference type="Pfam" id="PF00931">
    <property type="entry name" value="NB-ARC"/>
    <property type="match status" value="1"/>
</dbReference>
<dbReference type="PRINTS" id="PR00364">
    <property type="entry name" value="DISEASERSIST"/>
</dbReference>
<dbReference type="PANTHER" id="PTHR47691:SF3">
    <property type="entry name" value="HTH-TYPE TRANSCRIPTIONAL REGULATOR RV0890C-RELATED"/>
    <property type="match status" value="1"/>
</dbReference>
<evidence type="ECO:0000256" key="1">
    <source>
        <dbReference type="PROSITE-ProRule" id="PRU00339"/>
    </source>
</evidence>
<feature type="repeat" description="TPR" evidence="1">
    <location>
        <begin position="816"/>
        <end position="849"/>
    </location>
</feature>
<proteinExistence type="predicted"/>
<dbReference type="Pfam" id="PF12862">
    <property type="entry name" value="ANAPC5"/>
    <property type="match status" value="2"/>
</dbReference>
<evidence type="ECO:0000313" key="5">
    <source>
        <dbReference type="Proteomes" id="UP000317708"/>
    </source>
</evidence>
<dbReference type="Gene3D" id="3.40.50.300">
    <property type="entry name" value="P-loop containing nucleotide triphosphate hydrolases"/>
    <property type="match status" value="1"/>
</dbReference>
<dbReference type="InterPro" id="IPR011990">
    <property type="entry name" value="TPR-like_helical_dom_sf"/>
</dbReference>
<dbReference type="InterPro" id="IPR027417">
    <property type="entry name" value="P-loop_NTPase"/>
</dbReference>
<dbReference type="SUPFAM" id="SSF48452">
    <property type="entry name" value="TPR-like"/>
    <property type="match status" value="4"/>
</dbReference>
<dbReference type="InterPro" id="IPR019734">
    <property type="entry name" value="TPR_rpt"/>
</dbReference>
<evidence type="ECO:0000259" key="2">
    <source>
        <dbReference type="Pfam" id="PF00931"/>
    </source>
</evidence>
<protein>
    <submittedName>
        <fullName evidence="4">Tetratricopeptide repeat protein</fullName>
    </submittedName>
</protein>
<dbReference type="PANTHER" id="PTHR47691">
    <property type="entry name" value="REGULATOR-RELATED"/>
    <property type="match status" value="1"/>
</dbReference>
<dbReference type="Gene3D" id="1.25.40.10">
    <property type="entry name" value="Tetratricopeptide repeat domain"/>
    <property type="match status" value="5"/>
</dbReference>
<dbReference type="Pfam" id="PF13424">
    <property type="entry name" value="TPR_12"/>
    <property type="match status" value="1"/>
</dbReference>
<feature type="repeat" description="TPR" evidence="1">
    <location>
        <begin position="481"/>
        <end position="514"/>
    </location>
</feature>
<reference evidence="4 5" key="1">
    <citation type="submission" date="2019-01" db="EMBL/GenBank/DDBJ databases">
        <title>Coherence of Microcystis species and biogeography revealed through population genomics.</title>
        <authorList>
            <person name="Perez-Carrascal O.M."/>
            <person name="Terrat Y."/>
            <person name="Giani A."/>
            <person name="Fortin N."/>
            <person name="Tromas N."/>
            <person name="Shapiro B.J."/>
        </authorList>
    </citation>
    <scope>NUCLEOTIDE SEQUENCE [LARGE SCALE GENOMIC DNA]</scope>
    <source>
        <strain evidence="4">Ma_MB_S_20031200_S102</strain>
    </source>
</reference>
<dbReference type="SUPFAM" id="SSF52540">
    <property type="entry name" value="P-loop containing nucleoside triphosphate hydrolases"/>
    <property type="match status" value="1"/>
</dbReference>
<feature type="repeat" description="TPR" evidence="1">
    <location>
        <begin position="1138"/>
        <end position="1171"/>
    </location>
</feature>
<dbReference type="InterPro" id="IPR026000">
    <property type="entry name" value="Apc5_dom"/>
</dbReference>
<evidence type="ECO:0000313" key="4">
    <source>
        <dbReference type="EMBL" id="TRU36393.1"/>
    </source>
</evidence>
<dbReference type="Pfam" id="PF13176">
    <property type="entry name" value="TPR_7"/>
    <property type="match status" value="1"/>
</dbReference>
<feature type="domain" description="Anaphase-promoting complex subunit 5" evidence="3">
    <location>
        <begin position="947"/>
        <end position="1027"/>
    </location>
</feature>
<sequence>MLPQLDESTFTGREAEIKQLEEQLFNRSGSHVCSIVGLSGGGGIGKSALACHFATIHRTKFPDGIIGLRVDGKSPAQISRQFVNECLKFSGEKLDLEEEQDAATLMQETFAHRRMLLIFDNAVDASLKQLRPGGNLCSIIITTRNRHLSASLDIPVEGTIDLDPLPEEKAYQLLEIILGVERVKVELEAAYEIIRLVGCLPLALQITGKRLRNTSQSLTDYLASLQQEKTRLSRLKVGGDDDLNVTASLNLSLKELRQEQRDFFACLSVCAEDGFARRTAAAVGDCQDEWNAQDYLQVLHGLSLLNSAQIGENRFVFHPLVRVYARNLAEENNLLAIAQERHAKFFIDWLQSSDLENGEIIPQIAENLDDIILAAQWLQNQNQESLTEQDKKERYEFILKLQPLFEENGYYEKAIKLMKTFQSWAKKSEDWNAVVKYQMHEARYLSFAEKFEEAEKIIKEAATPLKNLKSLSYSKYKERKAKLLNVLGIIFQKQGKIEKAIKAFKSQVFINEEIGNDKSLAIVSIRLGRLLESQHKFEEAEEVFQRGIEVSEAINDQLQLAICLDNLGLLMYKKYPENKENAIKLGIKAAAIYKNLNRERRAAGIYINIGGFYFGKYSLDKTYLSQHLLDKSLTMFLLAAELCQNIDSVDAIIFGLRSLAREFHLKGNFKQALIALKNMIEICLKTDKKKLLAIAYHRLGLIYSFNKQFIKSQQAFEYEIKVALEINDTRQLAIGLRRLNDLYNRFIKENNFVNAENLLKRLIEIFYKYNAKFNVIITLNRLGWLLQQQGKLEEAQQSFERQILIAKEVDNQSQLVITLNRLGLLLQQQGKLEEAQQAFERSIDISRELNNQHQLSITLYHFGLLLKKQGNIERAIVFLEESASLFRDLGENKKTGITYITLGGIYQTKENLHECLRVFSLAAEFHQDLDCSPIIGSLRKLAGVFQKKKEFNNALNATNTLIDICLITDNQKHLSIAYHILGIIQLDNKNFLQAQRAFEKEIAVAENINDLPQIDLGLFRLVELMKSQGKLKSIENLLRKCSEIFENSKTLASLKKIKCILADIKKMDQQWYDAEKLFREAYDLAATLEDERGKAVIANNLGKVIANQEGEEKFQLAQMYFRQSIKLGVKLNDQSHLAKVYTAMGQAFLANGNLEQAINKLSEGFAIDETLANIRGLKIITPDLIYALTEVGRQQEALDYCDRCLKIAHNDSKFLQLKKKIQEAISRRISVKMLKFGVIVFIKQKEKDNLLWGKIAPNDQSPHIHFNERFVGSEIVSKLTKGTVVLVELEEKSGKFYAKRIEVME</sequence>
<dbReference type="Proteomes" id="UP000317708">
    <property type="component" value="Unassembled WGS sequence"/>
</dbReference>
<keyword evidence="1" id="KW-0802">TPR repeat</keyword>
<dbReference type="GO" id="GO:0043531">
    <property type="term" value="F:ADP binding"/>
    <property type="evidence" value="ECO:0007669"/>
    <property type="project" value="InterPro"/>
</dbReference>
<dbReference type="EMBL" id="SFBI01000105">
    <property type="protein sequence ID" value="TRU36393.1"/>
    <property type="molecule type" value="Genomic_DNA"/>
</dbReference>
<evidence type="ECO:0000259" key="3">
    <source>
        <dbReference type="Pfam" id="PF12862"/>
    </source>
</evidence>
<dbReference type="PROSITE" id="PS50005">
    <property type="entry name" value="TPR"/>
    <property type="match status" value="4"/>
</dbReference>
<feature type="repeat" description="TPR" evidence="1">
    <location>
        <begin position="521"/>
        <end position="554"/>
    </location>
</feature>
<dbReference type="SMART" id="SM00028">
    <property type="entry name" value="TPR"/>
    <property type="match status" value="10"/>
</dbReference>
<name>A0A552EPK1_MICAE</name>
<comment type="caution">
    <text evidence="4">The sequence shown here is derived from an EMBL/GenBank/DDBJ whole genome shotgun (WGS) entry which is preliminary data.</text>
</comment>
<gene>
    <name evidence="4" type="ORF">EWV92_12425</name>
</gene>
<feature type="domain" description="NB-ARC" evidence="2">
    <location>
        <begin position="14"/>
        <end position="176"/>
    </location>
</feature>